<protein>
    <submittedName>
        <fullName evidence="1">Uncharacterized protein</fullName>
    </submittedName>
</protein>
<sequence length="19" mass="2250">MATIIIMDLYSYLQKFSVI</sequence>
<name>A0AAW0ZHZ2_9HYME</name>
<dbReference type="Proteomes" id="UP001432146">
    <property type="component" value="Unassembled WGS sequence"/>
</dbReference>
<comment type="caution">
    <text evidence="1">The sequence shown here is derived from an EMBL/GenBank/DDBJ whole genome shotgun (WGS) entry which is preliminary data.</text>
</comment>
<dbReference type="EMBL" id="JAWNGG020000193">
    <property type="protein sequence ID" value="KAK9297275.1"/>
    <property type="molecule type" value="Genomic_DNA"/>
</dbReference>
<gene>
    <name evidence="1" type="ORF">QLX08_008994</name>
</gene>
<evidence type="ECO:0000313" key="2">
    <source>
        <dbReference type="Proteomes" id="UP001432146"/>
    </source>
</evidence>
<reference evidence="1 2" key="1">
    <citation type="submission" date="2024-05" db="EMBL/GenBank/DDBJ databases">
        <title>The nuclear and mitochondrial genome assemblies of Tetragonisca angustula (Apidae: Meliponini), a tiny yet remarkable pollinator in the Neotropics.</title>
        <authorList>
            <person name="Ferrari R."/>
            <person name="Ricardo P.C."/>
            <person name="Dias F.C."/>
            <person name="Araujo N.S."/>
            <person name="Soares D.O."/>
            <person name="Zhou Q.-S."/>
            <person name="Zhu C.-D."/>
            <person name="Coutinho L."/>
            <person name="Airas M.C."/>
            <person name="Batista T.M."/>
        </authorList>
    </citation>
    <scope>NUCLEOTIDE SEQUENCE [LARGE SCALE GENOMIC DNA]</scope>
    <source>
        <strain evidence="1">ASF017062</strain>
        <tissue evidence="1">Abdomen</tissue>
    </source>
</reference>
<organism evidence="1 2">
    <name type="scientific">Tetragonisca angustula</name>
    <dbReference type="NCBI Taxonomy" id="166442"/>
    <lineage>
        <taxon>Eukaryota</taxon>
        <taxon>Metazoa</taxon>
        <taxon>Ecdysozoa</taxon>
        <taxon>Arthropoda</taxon>
        <taxon>Hexapoda</taxon>
        <taxon>Insecta</taxon>
        <taxon>Pterygota</taxon>
        <taxon>Neoptera</taxon>
        <taxon>Endopterygota</taxon>
        <taxon>Hymenoptera</taxon>
        <taxon>Apocrita</taxon>
        <taxon>Aculeata</taxon>
        <taxon>Apoidea</taxon>
        <taxon>Anthophila</taxon>
        <taxon>Apidae</taxon>
        <taxon>Tetragonisca</taxon>
    </lineage>
</organism>
<keyword evidence="2" id="KW-1185">Reference proteome</keyword>
<proteinExistence type="predicted"/>
<accession>A0AAW0ZHZ2</accession>
<evidence type="ECO:0000313" key="1">
    <source>
        <dbReference type="EMBL" id="KAK9297275.1"/>
    </source>
</evidence>
<dbReference type="AlphaFoldDB" id="A0AAW0ZHZ2"/>